<dbReference type="InterPro" id="IPR045175">
    <property type="entry name" value="M28_fam"/>
</dbReference>
<dbReference type="EMBL" id="SNYH01000005">
    <property type="protein sequence ID" value="TDQ23843.1"/>
    <property type="molecule type" value="Genomic_DNA"/>
</dbReference>
<dbReference type="GO" id="GO:0006508">
    <property type="term" value="P:proteolysis"/>
    <property type="evidence" value="ECO:0007669"/>
    <property type="project" value="InterPro"/>
</dbReference>
<dbReference type="PANTHER" id="PTHR12147">
    <property type="entry name" value="METALLOPEPTIDASE M28 FAMILY MEMBER"/>
    <property type="match status" value="1"/>
</dbReference>
<evidence type="ECO:0000259" key="1">
    <source>
        <dbReference type="Pfam" id="PF04389"/>
    </source>
</evidence>
<organism evidence="2 3">
    <name type="scientific">Tenacibaculum caenipelagi</name>
    <dbReference type="NCBI Taxonomy" id="1325435"/>
    <lineage>
        <taxon>Bacteria</taxon>
        <taxon>Pseudomonadati</taxon>
        <taxon>Bacteroidota</taxon>
        <taxon>Flavobacteriia</taxon>
        <taxon>Flavobacteriales</taxon>
        <taxon>Flavobacteriaceae</taxon>
        <taxon>Tenacibaculum</taxon>
    </lineage>
</organism>
<evidence type="ECO:0000313" key="2">
    <source>
        <dbReference type="EMBL" id="TDQ23843.1"/>
    </source>
</evidence>
<dbReference type="RefSeq" id="WP_208107697.1">
    <property type="nucleotide sequence ID" value="NZ_SNYH01000005.1"/>
</dbReference>
<dbReference type="PROSITE" id="PS00018">
    <property type="entry name" value="EF_HAND_1"/>
    <property type="match status" value="1"/>
</dbReference>
<dbReference type="AlphaFoldDB" id="A0A4R6TEU6"/>
<evidence type="ECO:0000313" key="3">
    <source>
        <dbReference type="Proteomes" id="UP000295390"/>
    </source>
</evidence>
<dbReference type="CDD" id="cd05660">
    <property type="entry name" value="M28_like_PA"/>
    <property type="match status" value="1"/>
</dbReference>
<name>A0A4R6TEU6_9FLAO</name>
<dbReference type="InterPro" id="IPR007484">
    <property type="entry name" value="Peptidase_M28"/>
</dbReference>
<gene>
    <name evidence="2" type="ORF">DFQ07_2373</name>
</gene>
<dbReference type="PANTHER" id="PTHR12147:SF26">
    <property type="entry name" value="PEPTIDASE M28 DOMAIN-CONTAINING PROTEIN"/>
    <property type="match status" value="1"/>
</dbReference>
<accession>A0A4R6TEU6</accession>
<protein>
    <submittedName>
        <fullName evidence="2">Peptidase M28-like protein</fullName>
    </submittedName>
</protein>
<comment type="caution">
    <text evidence="2">The sequence shown here is derived from an EMBL/GenBank/DDBJ whole genome shotgun (WGS) entry which is preliminary data.</text>
</comment>
<sequence length="346" mass="38820">MRKLLYIASAIVLVACGSSKETTSTDNDTSLDYAAKYAKTITAKDLGKHLFIYASDEFEGRNTGEPGQKKAVKYLKDFYVSQGIKSPLGGDDYFQEVPADFLNSNSRRGMNLKDSENVVAFIKGTEKPEEIVVISAHLDHEGVKDGKIYNGADDDGSGTVAILEIAEAFKQAADAGKGPKRSVLFLHVTGEEKGLLGSKFYTENPIFPLANTVANLNIDMVGRVDDRHKGNPNYVYLIGSDKLSTELHNISEAMNKKYTNIDLDYKYNDDNDPNRFYYRSDHYNFAKHNIPIIFYFNGTHADYHQPTDTPDKINYEMLENRARLVFHTAWEVANRENRVVVDKAAK</sequence>
<dbReference type="SUPFAM" id="SSF53187">
    <property type="entry name" value="Zn-dependent exopeptidases"/>
    <property type="match status" value="1"/>
</dbReference>
<keyword evidence="3" id="KW-1185">Reference proteome</keyword>
<reference evidence="2 3" key="1">
    <citation type="submission" date="2019-03" db="EMBL/GenBank/DDBJ databases">
        <title>Genomic Encyclopedia of Type Strains, Phase III (KMG-III): the genomes of soil and plant-associated and newly described type strains.</title>
        <authorList>
            <person name="Whitman W."/>
        </authorList>
    </citation>
    <scope>NUCLEOTIDE SEQUENCE [LARGE SCALE GENOMIC DNA]</scope>
    <source>
        <strain evidence="2 3">CECT 8283</strain>
    </source>
</reference>
<dbReference type="GO" id="GO:0008235">
    <property type="term" value="F:metalloexopeptidase activity"/>
    <property type="evidence" value="ECO:0007669"/>
    <property type="project" value="InterPro"/>
</dbReference>
<dbReference type="Proteomes" id="UP000295390">
    <property type="component" value="Unassembled WGS sequence"/>
</dbReference>
<dbReference type="InterPro" id="IPR018247">
    <property type="entry name" value="EF_Hand_1_Ca_BS"/>
</dbReference>
<dbReference type="PROSITE" id="PS51257">
    <property type="entry name" value="PROKAR_LIPOPROTEIN"/>
    <property type="match status" value="1"/>
</dbReference>
<feature type="domain" description="Peptidase M28" evidence="1">
    <location>
        <begin position="117"/>
        <end position="327"/>
    </location>
</feature>
<dbReference type="Pfam" id="PF04389">
    <property type="entry name" value="Peptidase_M28"/>
    <property type="match status" value="1"/>
</dbReference>
<dbReference type="Gene3D" id="3.40.630.10">
    <property type="entry name" value="Zn peptidases"/>
    <property type="match status" value="1"/>
</dbReference>
<proteinExistence type="predicted"/>